<dbReference type="PROSITE" id="PS51910">
    <property type="entry name" value="GH18_2"/>
    <property type="match status" value="1"/>
</dbReference>
<dbReference type="SMART" id="SM00636">
    <property type="entry name" value="Glyco_18"/>
    <property type="match status" value="1"/>
</dbReference>
<name>A0AAN6MTJ5_9PEZI</name>
<dbReference type="SUPFAM" id="SSF51445">
    <property type="entry name" value="(Trans)glycosidases"/>
    <property type="match status" value="1"/>
</dbReference>
<evidence type="ECO:0000256" key="3">
    <source>
        <dbReference type="ARBA" id="ARBA00008682"/>
    </source>
</evidence>
<accession>A0AAN6MTJ5</accession>
<dbReference type="Pfam" id="PF00704">
    <property type="entry name" value="Glyco_hydro_18"/>
    <property type="match status" value="1"/>
</dbReference>
<keyword evidence="6 11" id="KW-0378">Hydrolase</keyword>
<dbReference type="GO" id="GO:0008843">
    <property type="term" value="F:endochitinase activity"/>
    <property type="evidence" value="ECO:0007669"/>
    <property type="project" value="UniProtKB-EC"/>
</dbReference>
<evidence type="ECO:0000256" key="4">
    <source>
        <dbReference type="ARBA" id="ARBA00012729"/>
    </source>
</evidence>
<keyword evidence="5" id="KW-0964">Secreted</keyword>
<evidence type="ECO:0000256" key="2">
    <source>
        <dbReference type="ARBA" id="ARBA00004613"/>
    </source>
</evidence>
<dbReference type="InterPro" id="IPR011583">
    <property type="entry name" value="Chitinase_II/V-like_cat"/>
</dbReference>
<keyword evidence="10" id="KW-0624">Polysaccharide degradation</keyword>
<reference evidence="14" key="1">
    <citation type="journal article" date="2023" name="Mol. Phylogenet. Evol.">
        <title>Genome-scale phylogeny and comparative genomics of the fungal order Sordariales.</title>
        <authorList>
            <person name="Hensen N."/>
            <person name="Bonometti L."/>
            <person name="Westerberg I."/>
            <person name="Brannstrom I.O."/>
            <person name="Guillou S."/>
            <person name="Cros-Aarteil S."/>
            <person name="Calhoun S."/>
            <person name="Haridas S."/>
            <person name="Kuo A."/>
            <person name="Mondo S."/>
            <person name="Pangilinan J."/>
            <person name="Riley R."/>
            <person name="LaButti K."/>
            <person name="Andreopoulos B."/>
            <person name="Lipzen A."/>
            <person name="Chen C."/>
            <person name="Yan M."/>
            <person name="Daum C."/>
            <person name="Ng V."/>
            <person name="Clum A."/>
            <person name="Steindorff A."/>
            <person name="Ohm R.A."/>
            <person name="Martin F."/>
            <person name="Silar P."/>
            <person name="Natvig D.O."/>
            <person name="Lalanne C."/>
            <person name="Gautier V."/>
            <person name="Ament-Velasquez S.L."/>
            <person name="Kruys A."/>
            <person name="Hutchinson M.I."/>
            <person name="Powell A.J."/>
            <person name="Barry K."/>
            <person name="Miller A.N."/>
            <person name="Grigoriev I.V."/>
            <person name="Debuchy R."/>
            <person name="Gladieux P."/>
            <person name="Hiltunen Thoren M."/>
            <person name="Johannesson H."/>
        </authorList>
    </citation>
    <scope>NUCLEOTIDE SEQUENCE</scope>
    <source>
        <strain evidence="14">CBS 103.79</strain>
    </source>
</reference>
<dbReference type="GO" id="GO:0008061">
    <property type="term" value="F:chitin binding"/>
    <property type="evidence" value="ECO:0007669"/>
    <property type="project" value="InterPro"/>
</dbReference>
<dbReference type="InterPro" id="IPR029070">
    <property type="entry name" value="Chitinase_insertion_sf"/>
</dbReference>
<dbReference type="SUPFAM" id="SSF54556">
    <property type="entry name" value="Chitinase insertion domain"/>
    <property type="match status" value="1"/>
</dbReference>
<evidence type="ECO:0000313" key="15">
    <source>
        <dbReference type="Proteomes" id="UP001303889"/>
    </source>
</evidence>
<evidence type="ECO:0000256" key="11">
    <source>
        <dbReference type="RuleBase" id="RU000489"/>
    </source>
</evidence>
<keyword evidence="12" id="KW-0732">Signal</keyword>
<feature type="chain" id="PRO_5042871891" description="chitinase" evidence="12">
    <location>
        <begin position="24"/>
        <end position="545"/>
    </location>
</feature>
<comment type="catalytic activity">
    <reaction evidence="1">
        <text>Random endo-hydrolysis of N-acetyl-beta-D-glucosaminide (1-&gt;4)-beta-linkages in chitin and chitodextrins.</text>
        <dbReference type="EC" id="3.2.1.14"/>
    </reaction>
</comment>
<comment type="subcellular location">
    <subcellularLocation>
        <location evidence="2">Secreted</location>
    </subcellularLocation>
</comment>
<dbReference type="InterPro" id="IPR001223">
    <property type="entry name" value="Glyco_hydro18_cat"/>
</dbReference>
<dbReference type="PROSITE" id="PS01095">
    <property type="entry name" value="GH18_1"/>
    <property type="match status" value="1"/>
</dbReference>
<evidence type="ECO:0000256" key="10">
    <source>
        <dbReference type="ARBA" id="ARBA00023326"/>
    </source>
</evidence>
<dbReference type="InterPro" id="IPR017853">
    <property type="entry name" value="GH"/>
</dbReference>
<protein>
    <recommendedName>
        <fullName evidence="4">chitinase</fullName>
        <ecNumber evidence="4">3.2.1.14</ecNumber>
    </recommendedName>
</protein>
<gene>
    <name evidence="14" type="ORF">C8A05DRAFT_30056</name>
</gene>
<dbReference type="AlphaFoldDB" id="A0AAN6MTJ5"/>
<evidence type="ECO:0000256" key="9">
    <source>
        <dbReference type="ARBA" id="ARBA00023295"/>
    </source>
</evidence>
<evidence type="ECO:0000256" key="8">
    <source>
        <dbReference type="ARBA" id="ARBA00023277"/>
    </source>
</evidence>
<dbReference type="Proteomes" id="UP001303889">
    <property type="component" value="Unassembled WGS sequence"/>
</dbReference>
<dbReference type="EMBL" id="MU855336">
    <property type="protein sequence ID" value="KAK3906118.1"/>
    <property type="molecule type" value="Genomic_DNA"/>
</dbReference>
<organism evidence="14 15">
    <name type="scientific">Staphylotrichum tortipilum</name>
    <dbReference type="NCBI Taxonomy" id="2831512"/>
    <lineage>
        <taxon>Eukaryota</taxon>
        <taxon>Fungi</taxon>
        <taxon>Dikarya</taxon>
        <taxon>Ascomycota</taxon>
        <taxon>Pezizomycotina</taxon>
        <taxon>Sordariomycetes</taxon>
        <taxon>Sordariomycetidae</taxon>
        <taxon>Sordariales</taxon>
        <taxon>Chaetomiaceae</taxon>
        <taxon>Staphylotrichum</taxon>
    </lineage>
</organism>
<dbReference type="PANTHER" id="PTHR11177:SF333">
    <property type="entry name" value="CHITINASE"/>
    <property type="match status" value="1"/>
</dbReference>
<dbReference type="EC" id="3.2.1.14" evidence="4"/>
<evidence type="ECO:0000259" key="13">
    <source>
        <dbReference type="PROSITE" id="PS51910"/>
    </source>
</evidence>
<dbReference type="GO" id="GO:0006032">
    <property type="term" value="P:chitin catabolic process"/>
    <property type="evidence" value="ECO:0007669"/>
    <property type="project" value="UniProtKB-KW"/>
</dbReference>
<feature type="domain" description="GH18" evidence="13">
    <location>
        <begin position="48"/>
        <end position="397"/>
    </location>
</feature>
<keyword evidence="8" id="KW-0119">Carbohydrate metabolism</keyword>
<evidence type="ECO:0000256" key="7">
    <source>
        <dbReference type="ARBA" id="ARBA00023024"/>
    </source>
</evidence>
<dbReference type="GO" id="GO:0005576">
    <property type="term" value="C:extracellular region"/>
    <property type="evidence" value="ECO:0007669"/>
    <property type="project" value="UniProtKB-SubCell"/>
</dbReference>
<dbReference type="PANTHER" id="PTHR11177">
    <property type="entry name" value="CHITINASE"/>
    <property type="match status" value="1"/>
</dbReference>
<evidence type="ECO:0000256" key="5">
    <source>
        <dbReference type="ARBA" id="ARBA00022525"/>
    </source>
</evidence>
<dbReference type="InterPro" id="IPR001579">
    <property type="entry name" value="Glyco_hydro_18_chit_AS"/>
</dbReference>
<dbReference type="InterPro" id="IPR050314">
    <property type="entry name" value="Glycosyl_Hydrlase_18"/>
</dbReference>
<reference evidence="14" key="2">
    <citation type="submission" date="2023-05" db="EMBL/GenBank/DDBJ databases">
        <authorList>
            <consortium name="Lawrence Berkeley National Laboratory"/>
            <person name="Steindorff A."/>
            <person name="Hensen N."/>
            <person name="Bonometti L."/>
            <person name="Westerberg I."/>
            <person name="Brannstrom I.O."/>
            <person name="Guillou S."/>
            <person name="Cros-Aarteil S."/>
            <person name="Calhoun S."/>
            <person name="Haridas S."/>
            <person name="Kuo A."/>
            <person name="Mondo S."/>
            <person name="Pangilinan J."/>
            <person name="Riley R."/>
            <person name="Labutti K."/>
            <person name="Andreopoulos B."/>
            <person name="Lipzen A."/>
            <person name="Chen C."/>
            <person name="Yanf M."/>
            <person name="Daum C."/>
            <person name="Ng V."/>
            <person name="Clum A."/>
            <person name="Ohm R."/>
            <person name="Martin F."/>
            <person name="Silar P."/>
            <person name="Natvig D."/>
            <person name="Lalanne C."/>
            <person name="Gautier V."/>
            <person name="Ament-Velasquez S.L."/>
            <person name="Kruys A."/>
            <person name="Hutchinson M.I."/>
            <person name="Powell A.J."/>
            <person name="Barry K."/>
            <person name="Miller A.N."/>
            <person name="Grigoriev I.V."/>
            <person name="Debuchy R."/>
            <person name="Gladieux P."/>
            <person name="Thoren M.H."/>
            <person name="Johannesson H."/>
        </authorList>
    </citation>
    <scope>NUCLEOTIDE SEQUENCE</scope>
    <source>
        <strain evidence="14">CBS 103.79</strain>
    </source>
</reference>
<sequence>MRSTALLFTSLLSLLFTALPGAAQECSATTAEFCNDRTVKRNSPRPMRRVVGYYEGWAARRIVCHTFSPEDIPVGAYSHLNFAFAGIDPVSFRVAPAHAQDVPLYSRLTALKQHDPALKVFISLGGRNFNSPGAATVHTFSQLAAGEAKQRVFFASLISFLNTYNFDGVDIDWEYPGDEVRGGSAADYANFPRFVRNLRSALDAGGAGHLQHFDIASLEQSIDFFNVKSYDLHGWWEPGSNTRRGAYLLNAHTNMTEITSHLDLFRRAGVSPDKVTLGLAFYARTFLAADPGCVAAGCAFDAVGPSFPCSRDDIGGTLTNAELTDVIRGAGVTPTLDSDAMVKVAVIGRRWIAYDDEDTFRLKVDAARELRLGGVMVWAVSQDYTAYAAARARNGQENGDGTAEAIYGTQYSEQLHRATLYSSPKAVDTAYVTTPAAVFELSHKDAQTNEMMHDGGQCQGGRVRHFCCPAAQTIPKCGWFGLHNGKCGTSHGSCPADVIGPAWAQREVGSTKAACGHDKAQVACCETRDEASKPLDSMHGYDACK</sequence>
<evidence type="ECO:0000313" key="14">
    <source>
        <dbReference type="EMBL" id="KAK3906118.1"/>
    </source>
</evidence>
<keyword evidence="7" id="KW-0146">Chitin degradation</keyword>
<keyword evidence="15" id="KW-1185">Reference proteome</keyword>
<comment type="caution">
    <text evidence="14">The sequence shown here is derived from an EMBL/GenBank/DDBJ whole genome shotgun (WGS) entry which is preliminary data.</text>
</comment>
<comment type="similarity">
    <text evidence="3">Belongs to the glycosyl hydrolase 18 family. Chitinase class V subfamily.</text>
</comment>
<evidence type="ECO:0000256" key="6">
    <source>
        <dbReference type="ARBA" id="ARBA00022801"/>
    </source>
</evidence>
<feature type="signal peptide" evidence="12">
    <location>
        <begin position="1"/>
        <end position="23"/>
    </location>
</feature>
<keyword evidence="9 11" id="KW-0326">Glycosidase</keyword>
<dbReference type="Gene3D" id="3.10.50.10">
    <property type="match status" value="1"/>
</dbReference>
<proteinExistence type="inferred from homology"/>
<dbReference type="GO" id="GO:0000272">
    <property type="term" value="P:polysaccharide catabolic process"/>
    <property type="evidence" value="ECO:0007669"/>
    <property type="project" value="UniProtKB-KW"/>
</dbReference>
<evidence type="ECO:0000256" key="1">
    <source>
        <dbReference type="ARBA" id="ARBA00000822"/>
    </source>
</evidence>
<dbReference type="Gene3D" id="3.20.20.80">
    <property type="entry name" value="Glycosidases"/>
    <property type="match status" value="1"/>
</dbReference>
<evidence type="ECO:0000256" key="12">
    <source>
        <dbReference type="SAM" id="SignalP"/>
    </source>
</evidence>